<sequence>MPKKMGVNSKAEEARARKAAAEADKKEREVKEKEDSYWRSAEGAKSRAAKKKEEDAARRAETLQKKAEAKKLLEQEEKELEKYGKHVDKKQGRVSIPTPKVTAAELARQKEEEEAKLKANAEESRKKDRRMADAEEYERMISVENTNRDDTAVDARSVDTALAQMVIASDLPADRHPERRLKAAFKAFEDAELPQLKAEKPGLTHTQYGEIIWKLWKKSPDNPLNQGS</sequence>
<dbReference type="PANTHER" id="PTHR21680:SF0">
    <property type="entry name" value="COILED-COIL DOMAIN-CONTAINING PROTEIN 124"/>
    <property type="match status" value="1"/>
</dbReference>
<dbReference type="GO" id="GO:0003713">
    <property type="term" value="F:transcription coactivator activity"/>
    <property type="evidence" value="ECO:0007669"/>
    <property type="project" value="TreeGrafter"/>
</dbReference>
<evidence type="ECO:0000256" key="2">
    <source>
        <dbReference type="ARBA" id="ARBA00023054"/>
    </source>
</evidence>
<protein>
    <recommendedName>
        <fullName evidence="4">Coiled-coil domain-containing protein</fullName>
    </recommendedName>
</protein>
<dbReference type="EMBL" id="CM035421">
    <property type="protein sequence ID" value="KAH7387024.1"/>
    <property type="molecule type" value="Genomic_DNA"/>
</dbReference>
<dbReference type="InterPro" id="IPR010422">
    <property type="entry name" value="Ccdc124/Oxs1"/>
</dbReference>
<reference evidence="5" key="1">
    <citation type="submission" date="2021-08" db="EMBL/GenBank/DDBJ databases">
        <title>WGS assembly of Ceratopteris richardii.</title>
        <authorList>
            <person name="Marchant D.B."/>
            <person name="Chen G."/>
            <person name="Jenkins J."/>
            <person name="Shu S."/>
            <person name="Leebens-Mack J."/>
            <person name="Grimwood J."/>
            <person name="Schmutz J."/>
            <person name="Soltis P."/>
            <person name="Soltis D."/>
            <person name="Chen Z.-H."/>
        </authorList>
    </citation>
    <scope>NUCLEOTIDE SEQUENCE</scope>
    <source>
        <strain evidence="5">Whitten #5841</strain>
        <tissue evidence="5">Leaf</tissue>
    </source>
</reference>
<feature type="compositionally biased region" description="Basic and acidic residues" evidence="3">
    <location>
        <begin position="10"/>
        <end position="64"/>
    </location>
</feature>
<dbReference type="OrthoDB" id="76412at2759"/>
<dbReference type="Pfam" id="PF06244">
    <property type="entry name" value="Ccdc124"/>
    <property type="match status" value="1"/>
</dbReference>
<feature type="compositionally biased region" description="Basic and acidic residues" evidence="3">
    <location>
        <begin position="107"/>
        <end position="134"/>
    </location>
</feature>
<evidence type="ECO:0000259" key="4">
    <source>
        <dbReference type="Pfam" id="PF06244"/>
    </source>
</evidence>
<dbReference type="GO" id="GO:0005634">
    <property type="term" value="C:nucleus"/>
    <property type="evidence" value="ECO:0007669"/>
    <property type="project" value="TreeGrafter"/>
</dbReference>
<feature type="region of interest" description="Disordered" evidence="3">
    <location>
        <begin position="1"/>
        <end position="64"/>
    </location>
</feature>
<dbReference type="Proteomes" id="UP000825935">
    <property type="component" value="Chromosome 16"/>
</dbReference>
<dbReference type="AlphaFoldDB" id="A0A8T2T0F6"/>
<keyword evidence="6" id="KW-1185">Reference proteome</keyword>
<proteinExistence type="inferred from homology"/>
<organism evidence="5 6">
    <name type="scientific">Ceratopteris richardii</name>
    <name type="common">Triangle waterfern</name>
    <dbReference type="NCBI Taxonomy" id="49495"/>
    <lineage>
        <taxon>Eukaryota</taxon>
        <taxon>Viridiplantae</taxon>
        <taxon>Streptophyta</taxon>
        <taxon>Embryophyta</taxon>
        <taxon>Tracheophyta</taxon>
        <taxon>Polypodiopsida</taxon>
        <taxon>Polypodiidae</taxon>
        <taxon>Polypodiales</taxon>
        <taxon>Pteridineae</taxon>
        <taxon>Pteridaceae</taxon>
        <taxon>Parkerioideae</taxon>
        <taxon>Ceratopteris</taxon>
    </lineage>
</organism>
<evidence type="ECO:0000313" key="5">
    <source>
        <dbReference type="EMBL" id="KAH7387024.1"/>
    </source>
</evidence>
<dbReference type="OMA" id="FEERMMP"/>
<keyword evidence="2" id="KW-0175">Coiled coil</keyword>
<feature type="domain" description="Coiled-coil" evidence="4">
    <location>
        <begin position="146"/>
        <end position="226"/>
    </location>
</feature>
<dbReference type="GO" id="GO:0006366">
    <property type="term" value="P:transcription by RNA polymerase II"/>
    <property type="evidence" value="ECO:0007669"/>
    <property type="project" value="TreeGrafter"/>
</dbReference>
<evidence type="ECO:0000256" key="1">
    <source>
        <dbReference type="ARBA" id="ARBA00008296"/>
    </source>
</evidence>
<evidence type="ECO:0000313" key="6">
    <source>
        <dbReference type="Proteomes" id="UP000825935"/>
    </source>
</evidence>
<name>A0A8T2T0F6_CERRI</name>
<comment type="caution">
    <text evidence="5">The sequence shown here is derived from an EMBL/GenBank/DDBJ whole genome shotgun (WGS) entry which is preliminary data.</text>
</comment>
<feature type="region of interest" description="Disordered" evidence="3">
    <location>
        <begin position="82"/>
        <end position="134"/>
    </location>
</feature>
<comment type="similarity">
    <text evidence="1">Belongs to the CCDC124 family.</text>
</comment>
<dbReference type="PANTHER" id="PTHR21680">
    <property type="entry name" value="COILED-COIL DOMAIN-CONTAINING PROTEIN 124"/>
    <property type="match status" value="1"/>
</dbReference>
<feature type="compositionally biased region" description="Basic and acidic residues" evidence="3">
    <location>
        <begin position="82"/>
        <end position="91"/>
    </location>
</feature>
<accession>A0A8T2T0F6</accession>
<dbReference type="InterPro" id="IPR054414">
    <property type="entry name" value="Ccdc124/Oxs1_C"/>
</dbReference>
<evidence type="ECO:0000256" key="3">
    <source>
        <dbReference type="SAM" id="MobiDB-lite"/>
    </source>
</evidence>
<gene>
    <name evidence="5" type="ORF">KP509_16G000700</name>
</gene>